<evidence type="ECO:0000313" key="1">
    <source>
        <dbReference type="EMBL" id="KAG6373968.1"/>
    </source>
</evidence>
<organism evidence="1 2">
    <name type="scientific">Boletus reticuloceps</name>
    <dbReference type="NCBI Taxonomy" id="495285"/>
    <lineage>
        <taxon>Eukaryota</taxon>
        <taxon>Fungi</taxon>
        <taxon>Dikarya</taxon>
        <taxon>Basidiomycota</taxon>
        <taxon>Agaricomycotina</taxon>
        <taxon>Agaricomycetes</taxon>
        <taxon>Agaricomycetidae</taxon>
        <taxon>Boletales</taxon>
        <taxon>Boletineae</taxon>
        <taxon>Boletaceae</taxon>
        <taxon>Boletoideae</taxon>
        <taxon>Boletus</taxon>
    </lineage>
</organism>
<dbReference type="Proteomes" id="UP000683000">
    <property type="component" value="Unassembled WGS sequence"/>
</dbReference>
<accession>A0A8I3A8H1</accession>
<reference evidence="1" key="1">
    <citation type="submission" date="2021-03" db="EMBL/GenBank/DDBJ databases">
        <title>Evolutionary innovations through gain and loss of genes in the ectomycorrhizal Boletales.</title>
        <authorList>
            <person name="Wu G."/>
            <person name="Miyauchi S."/>
            <person name="Morin E."/>
            <person name="Yang Z.-L."/>
            <person name="Xu J."/>
            <person name="Martin F.M."/>
        </authorList>
    </citation>
    <scope>NUCLEOTIDE SEQUENCE</scope>
    <source>
        <strain evidence="1">BR01</strain>
    </source>
</reference>
<dbReference type="EMBL" id="JAGFBS010000020">
    <property type="protein sequence ID" value="KAG6373968.1"/>
    <property type="molecule type" value="Genomic_DNA"/>
</dbReference>
<dbReference type="AlphaFoldDB" id="A0A8I3A8H1"/>
<keyword evidence="2" id="KW-1185">Reference proteome</keyword>
<comment type="caution">
    <text evidence="1">The sequence shown here is derived from an EMBL/GenBank/DDBJ whole genome shotgun (WGS) entry which is preliminary data.</text>
</comment>
<name>A0A8I3A8H1_9AGAM</name>
<sequence length="108" mass="12036">MLYPLTTEEGCTQWVKPASKEAWLDGRHTIKMEVLADIVSYHLKQDGARPLTVQHDGRHVSPANNALPEADQYPECDRIVVYSAFPSANPVIMDVSLNIHHSSTTVSH</sequence>
<proteinExistence type="predicted"/>
<evidence type="ECO:0000313" key="2">
    <source>
        <dbReference type="Proteomes" id="UP000683000"/>
    </source>
</evidence>
<protein>
    <submittedName>
        <fullName evidence="1">Uncharacterized protein</fullName>
    </submittedName>
</protein>
<gene>
    <name evidence="1" type="ORF">JVT61DRAFT_6134</name>
</gene>
<dbReference type="OrthoDB" id="3270319at2759"/>